<proteinExistence type="predicted"/>
<dbReference type="PROSITE" id="PS50110">
    <property type="entry name" value="RESPONSE_REGULATORY"/>
    <property type="match status" value="1"/>
</dbReference>
<name>A0A1V9EP68_9BACT</name>
<dbReference type="GO" id="GO:0000160">
    <property type="term" value="P:phosphorelay signal transduction system"/>
    <property type="evidence" value="ECO:0007669"/>
    <property type="project" value="InterPro"/>
</dbReference>
<dbReference type="InterPro" id="IPR011006">
    <property type="entry name" value="CheY-like_superfamily"/>
</dbReference>
<dbReference type="AlphaFoldDB" id="A0A1V9EP68"/>
<evidence type="ECO:0000256" key="1">
    <source>
        <dbReference type="ARBA" id="ARBA00022553"/>
    </source>
</evidence>
<comment type="caution">
    <text evidence="4">The sequence shown here is derived from an EMBL/GenBank/DDBJ whole genome shotgun (WGS) entry which is preliminary data.</text>
</comment>
<evidence type="ECO:0000259" key="3">
    <source>
        <dbReference type="PROSITE" id="PS50110"/>
    </source>
</evidence>
<dbReference type="InterPro" id="IPR050595">
    <property type="entry name" value="Bact_response_regulator"/>
</dbReference>
<dbReference type="STRING" id="354355.SAMN05660816_06676"/>
<dbReference type="Gene3D" id="3.40.50.2300">
    <property type="match status" value="1"/>
</dbReference>
<evidence type="ECO:0000313" key="5">
    <source>
        <dbReference type="Proteomes" id="UP000192610"/>
    </source>
</evidence>
<dbReference type="CDD" id="cd00156">
    <property type="entry name" value="REC"/>
    <property type="match status" value="1"/>
</dbReference>
<dbReference type="Pfam" id="PF00072">
    <property type="entry name" value="Response_reg"/>
    <property type="match status" value="1"/>
</dbReference>
<dbReference type="SUPFAM" id="SSF52172">
    <property type="entry name" value="CheY-like"/>
    <property type="match status" value="1"/>
</dbReference>
<accession>A0A1V9EP68</accession>
<protein>
    <submittedName>
        <fullName evidence="4">Histidine kinase</fullName>
    </submittedName>
</protein>
<evidence type="ECO:0000313" key="4">
    <source>
        <dbReference type="EMBL" id="OQP47916.1"/>
    </source>
</evidence>
<organism evidence="4 5">
    <name type="scientific">Niastella yeongjuensis</name>
    <dbReference type="NCBI Taxonomy" id="354355"/>
    <lineage>
        <taxon>Bacteria</taxon>
        <taxon>Pseudomonadati</taxon>
        <taxon>Bacteroidota</taxon>
        <taxon>Chitinophagia</taxon>
        <taxon>Chitinophagales</taxon>
        <taxon>Chitinophagaceae</taxon>
        <taxon>Niastella</taxon>
    </lineage>
</organism>
<dbReference type="PANTHER" id="PTHR44591">
    <property type="entry name" value="STRESS RESPONSE REGULATOR PROTEIN 1"/>
    <property type="match status" value="1"/>
</dbReference>
<dbReference type="GO" id="GO:0016301">
    <property type="term" value="F:kinase activity"/>
    <property type="evidence" value="ECO:0007669"/>
    <property type="project" value="UniProtKB-KW"/>
</dbReference>
<evidence type="ECO:0000256" key="2">
    <source>
        <dbReference type="PROSITE-ProRule" id="PRU00169"/>
    </source>
</evidence>
<dbReference type="PANTHER" id="PTHR44591:SF3">
    <property type="entry name" value="RESPONSE REGULATORY DOMAIN-CONTAINING PROTEIN"/>
    <property type="match status" value="1"/>
</dbReference>
<keyword evidence="5" id="KW-1185">Reference proteome</keyword>
<feature type="modified residue" description="4-aspartylphosphate" evidence="2">
    <location>
        <position position="57"/>
    </location>
</feature>
<dbReference type="OrthoDB" id="1118837at2"/>
<sequence>MASYPNLKIFIVDDDLFCLNLYQQFLLNLGYINITAFTAGDDCLQQIKEQPALVFMDYNMEGMNGIELLKKIKGFDSHIMVYIISGQEIGLVAKESLQYGALDYVLKSSLSPEKMNAIMKRVEQYYTPHRSKEGKRSFFEKVKSGLGM</sequence>
<dbReference type="SMART" id="SM00448">
    <property type="entry name" value="REC"/>
    <property type="match status" value="1"/>
</dbReference>
<reference evidence="5" key="1">
    <citation type="submission" date="2016-04" db="EMBL/GenBank/DDBJ databases">
        <authorList>
            <person name="Chen L."/>
            <person name="Zhuang W."/>
            <person name="Wang G."/>
        </authorList>
    </citation>
    <scope>NUCLEOTIDE SEQUENCE [LARGE SCALE GENOMIC DNA]</scope>
    <source>
        <strain evidence="5">17621</strain>
    </source>
</reference>
<keyword evidence="4" id="KW-0808">Transferase</keyword>
<feature type="domain" description="Response regulatory" evidence="3">
    <location>
        <begin position="8"/>
        <end position="122"/>
    </location>
</feature>
<dbReference type="InterPro" id="IPR001789">
    <property type="entry name" value="Sig_transdc_resp-reg_receiver"/>
</dbReference>
<keyword evidence="4" id="KW-0418">Kinase</keyword>
<gene>
    <name evidence="4" type="ORF">A4H97_30390</name>
</gene>
<dbReference type="Proteomes" id="UP000192610">
    <property type="component" value="Unassembled WGS sequence"/>
</dbReference>
<keyword evidence="1 2" id="KW-0597">Phosphoprotein</keyword>
<dbReference type="EMBL" id="LVXG01000020">
    <property type="protein sequence ID" value="OQP47916.1"/>
    <property type="molecule type" value="Genomic_DNA"/>
</dbReference>